<dbReference type="InterPro" id="IPR004389">
    <property type="entry name" value="Ribosomal_uL18_bac-type"/>
</dbReference>
<keyword evidence="3 7" id="KW-0694">RNA-binding</keyword>
<keyword evidence="5 7" id="KW-0687">Ribonucleoprotein</keyword>
<keyword evidence="10" id="KW-1185">Reference proteome</keyword>
<comment type="function">
    <text evidence="7">This is one of the proteins that bind and probably mediate the attachment of the 5S RNA into the large ribosomal subunit, where it forms part of the central protuberance.</text>
</comment>
<dbReference type="GO" id="GO:0005840">
    <property type="term" value="C:ribosome"/>
    <property type="evidence" value="ECO:0007669"/>
    <property type="project" value="UniProtKB-KW"/>
</dbReference>
<feature type="region of interest" description="Disordered" evidence="8">
    <location>
        <begin position="1"/>
        <end position="22"/>
    </location>
</feature>
<keyword evidence="4 7" id="KW-0689">Ribosomal protein</keyword>
<dbReference type="GO" id="GO:0003735">
    <property type="term" value="F:structural constituent of ribosome"/>
    <property type="evidence" value="ECO:0007669"/>
    <property type="project" value="InterPro"/>
</dbReference>
<dbReference type="EMBL" id="BGZN01000008">
    <property type="protein sequence ID" value="GBR73251.1"/>
    <property type="molecule type" value="Genomic_DNA"/>
</dbReference>
<organism evidence="9 10">
    <name type="scientific">Termititenax aidoneus</name>
    <dbReference type="NCBI Taxonomy" id="2218524"/>
    <lineage>
        <taxon>Bacteria</taxon>
        <taxon>Bacillati</taxon>
        <taxon>Candidatus Margulisiibacteriota</taxon>
        <taxon>Candidatus Termititenacia</taxon>
        <taxon>Candidatus Termititenacales</taxon>
        <taxon>Candidatus Termititenacaceae</taxon>
        <taxon>Candidatus Termititenax</taxon>
    </lineage>
</organism>
<dbReference type="GO" id="GO:0006412">
    <property type="term" value="P:translation"/>
    <property type="evidence" value="ECO:0007669"/>
    <property type="project" value="UniProtKB-UniRule"/>
</dbReference>
<evidence type="ECO:0000313" key="9">
    <source>
        <dbReference type="EMBL" id="GBR73251.1"/>
    </source>
</evidence>
<comment type="caution">
    <text evidence="9">The sequence shown here is derived from an EMBL/GenBank/DDBJ whole genome shotgun (WGS) entry which is preliminary data.</text>
</comment>
<gene>
    <name evidence="7 9" type="primary">rplR</name>
    <name evidence="9" type="ORF">NO1_0663</name>
</gene>
<accession>A0A388T9E0</accession>
<evidence type="ECO:0000256" key="8">
    <source>
        <dbReference type="SAM" id="MobiDB-lite"/>
    </source>
</evidence>
<evidence type="ECO:0000256" key="4">
    <source>
        <dbReference type="ARBA" id="ARBA00022980"/>
    </source>
</evidence>
<keyword evidence="2 7" id="KW-0699">rRNA-binding</keyword>
<reference evidence="9 10" key="1">
    <citation type="journal article" date="2019" name="ISME J.">
        <title>Genome analyses of uncultured TG2/ZB3 bacteria in 'Margulisbacteria' specifically attached to ectosymbiotic spirochetes of protists in the termite gut.</title>
        <authorList>
            <person name="Utami Y.D."/>
            <person name="Kuwahara H."/>
            <person name="Igai K."/>
            <person name="Murakami T."/>
            <person name="Sugaya K."/>
            <person name="Morikawa T."/>
            <person name="Nagura Y."/>
            <person name="Yuki M."/>
            <person name="Deevong P."/>
            <person name="Inoue T."/>
            <person name="Kihara K."/>
            <person name="Lo N."/>
            <person name="Yamada A."/>
            <person name="Ohkuma M."/>
            <person name="Hongoh Y."/>
        </authorList>
    </citation>
    <scope>NUCLEOTIDE SEQUENCE [LARGE SCALE GENOMIC DNA]</scope>
    <source>
        <strain evidence="9">NkOx7-01</strain>
    </source>
</reference>
<protein>
    <recommendedName>
        <fullName evidence="6 7">Large ribosomal subunit protein uL18</fullName>
    </recommendedName>
</protein>
<comment type="subunit">
    <text evidence="7">Part of the 50S ribosomal subunit; part of the 5S rRNA/L5/L18/L25 subcomplex. Contacts the 5S and 23S rRNAs.</text>
</comment>
<evidence type="ECO:0000256" key="6">
    <source>
        <dbReference type="ARBA" id="ARBA00035197"/>
    </source>
</evidence>
<comment type="similarity">
    <text evidence="1 7">Belongs to the universal ribosomal protein uL18 family.</text>
</comment>
<dbReference type="Proteomes" id="UP000269352">
    <property type="component" value="Unassembled WGS sequence"/>
</dbReference>
<proteinExistence type="inferred from homology"/>
<evidence type="ECO:0000256" key="1">
    <source>
        <dbReference type="ARBA" id="ARBA00007116"/>
    </source>
</evidence>
<dbReference type="InterPro" id="IPR057268">
    <property type="entry name" value="Ribosomal_L18"/>
</dbReference>
<dbReference type="HAMAP" id="MF_01337_B">
    <property type="entry name" value="Ribosomal_uL18_B"/>
    <property type="match status" value="1"/>
</dbReference>
<dbReference type="GO" id="GO:0005737">
    <property type="term" value="C:cytoplasm"/>
    <property type="evidence" value="ECO:0007669"/>
    <property type="project" value="UniProtKB-ARBA"/>
</dbReference>
<dbReference type="SUPFAM" id="SSF53137">
    <property type="entry name" value="Translational machinery components"/>
    <property type="match status" value="1"/>
</dbReference>
<dbReference type="Gene3D" id="3.30.420.100">
    <property type="match status" value="1"/>
</dbReference>
<sequence>MARLNKISDRARKVKGTSERPRLAVHKSIRHITAQIVDDEKAVTLAYAVSGKEDKNNVETAKKIGAEIAQKAQAAGIKKVNFDRRRYLYHGKIKALADAARAGGLEF</sequence>
<dbReference type="GO" id="GO:0008097">
    <property type="term" value="F:5S rRNA binding"/>
    <property type="evidence" value="ECO:0007669"/>
    <property type="project" value="TreeGrafter"/>
</dbReference>
<dbReference type="Pfam" id="PF00861">
    <property type="entry name" value="Ribosomal_L18p"/>
    <property type="match status" value="1"/>
</dbReference>
<dbReference type="CDD" id="cd00432">
    <property type="entry name" value="Ribosomal_L18_L5e"/>
    <property type="match status" value="1"/>
</dbReference>
<name>A0A388T9E0_TERA1</name>
<dbReference type="InterPro" id="IPR005484">
    <property type="entry name" value="Ribosomal_uL18_bac/plant/anim"/>
</dbReference>
<evidence type="ECO:0000256" key="3">
    <source>
        <dbReference type="ARBA" id="ARBA00022884"/>
    </source>
</evidence>
<dbReference type="NCBIfam" id="TIGR00060">
    <property type="entry name" value="L18_bact"/>
    <property type="match status" value="1"/>
</dbReference>
<evidence type="ECO:0000256" key="7">
    <source>
        <dbReference type="HAMAP-Rule" id="MF_01337"/>
    </source>
</evidence>
<dbReference type="AlphaFoldDB" id="A0A388T9E0"/>
<evidence type="ECO:0000256" key="5">
    <source>
        <dbReference type="ARBA" id="ARBA00023274"/>
    </source>
</evidence>
<dbReference type="PANTHER" id="PTHR12899:SF3">
    <property type="entry name" value="LARGE RIBOSOMAL SUBUNIT PROTEIN UL18M"/>
    <property type="match status" value="1"/>
</dbReference>
<dbReference type="PANTHER" id="PTHR12899">
    <property type="entry name" value="39S RIBOSOMAL PROTEIN L18, MITOCHONDRIAL"/>
    <property type="match status" value="1"/>
</dbReference>
<evidence type="ECO:0000313" key="10">
    <source>
        <dbReference type="Proteomes" id="UP000269352"/>
    </source>
</evidence>
<evidence type="ECO:0000256" key="2">
    <source>
        <dbReference type="ARBA" id="ARBA00022730"/>
    </source>
</evidence>
<dbReference type="GO" id="GO:1990904">
    <property type="term" value="C:ribonucleoprotein complex"/>
    <property type="evidence" value="ECO:0007669"/>
    <property type="project" value="UniProtKB-KW"/>
</dbReference>